<gene>
    <name evidence="6" type="ORF">D8M03_04100</name>
</gene>
<dbReference type="SUPFAM" id="SSF49329">
    <property type="entry name" value="Cu,Zn superoxide dismutase-like"/>
    <property type="match status" value="1"/>
</dbReference>
<accession>A0A494Z8Q5</accession>
<evidence type="ECO:0000259" key="5">
    <source>
        <dbReference type="Pfam" id="PF00080"/>
    </source>
</evidence>
<evidence type="ECO:0000256" key="3">
    <source>
        <dbReference type="RuleBase" id="RU000393"/>
    </source>
</evidence>
<comment type="function">
    <text evidence="2">Destroys radicals which are normally produced within the cells and which are toxic to biological systems. May play a role in favoring mycobacterial survival in phagocytes.</text>
</comment>
<dbReference type="RefSeq" id="WP_121213408.1">
    <property type="nucleotide sequence ID" value="NZ_RBZN01000006.1"/>
</dbReference>
<comment type="similarity">
    <text evidence="1 3">Belongs to the Cu-Zn superoxide dismutase family.</text>
</comment>
<dbReference type="AlphaFoldDB" id="A0A494Z8Q5"/>
<comment type="cofactor">
    <cofactor evidence="3">
        <name>Zn(2+)</name>
        <dbReference type="ChEBI" id="CHEBI:29105"/>
    </cofactor>
    <text evidence="3">Binds 1 zinc ion per subunit.</text>
</comment>
<protein>
    <recommendedName>
        <fullName evidence="3">Superoxide dismutase [Cu-Zn]</fullName>
        <ecNumber evidence="3">1.15.1.1</ecNumber>
    </recommendedName>
</protein>
<proteinExistence type="inferred from homology"/>
<dbReference type="InterPro" id="IPR001424">
    <property type="entry name" value="SOD_Cu_Zn_dom"/>
</dbReference>
<dbReference type="OrthoDB" id="9792957at2"/>
<dbReference type="PANTHER" id="PTHR10003">
    <property type="entry name" value="SUPEROXIDE DISMUTASE CU-ZN -RELATED"/>
    <property type="match status" value="1"/>
</dbReference>
<evidence type="ECO:0000313" key="7">
    <source>
        <dbReference type="Proteomes" id="UP000272238"/>
    </source>
</evidence>
<evidence type="ECO:0000256" key="4">
    <source>
        <dbReference type="SAM" id="SignalP"/>
    </source>
</evidence>
<keyword evidence="3" id="KW-0186">Copper</keyword>
<reference evidence="6 7" key="1">
    <citation type="journal article" date="2016" name="Antonie Van Leeuwenhoek">
        <title>Lysinibacillus endophyticus sp. nov., an indole-3-acetic acid producing endophytic bacterium isolated from corn root (Zea mays cv. Xinken-5).</title>
        <authorList>
            <person name="Yu J."/>
            <person name="Guan X."/>
            <person name="Liu C."/>
            <person name="Xiang W."/>
            <person name="Yu Z."/>
            <person name="Liu X."/>
            <person name="Wang G."/>
        </authorList>
    </citation>
    <scope>NUCLEOTIDE SEQUENCE [LARGE SCALE GENOMIC DNA]</scope>
    <source>
        <strain evidence="6 7">DSM 100506</strain>
    </source>
</reference>
<keyword evidence="3" id="KW-0479">Metal-binding</keyword>
<dbReference type="GO" id="GO:0005507">
    <property type="term" value="F:copper ion binding"/>
    <property type="evidence" value="ECO:0007669"/>
    <property type="project" value="InterPro"/>
</dbReference>
<comment type="cofactor">
    <cofactor evidence="3">
        <name>Cu cation</name>
        <dbReference type="ChEBI" id="CHEBI:23378"/>
    </cofactor>
    <text evidence="3">Binds 1 copper ion per subunit.</text>
</comment>
<keyword evidence="3" id="KW-0560">Oxidoreductase</keyword>
<dbReference type="InterPro" id="IPR018152">
    <property type="entry name" value="SOD_Cu/Zn_BS"/>
</dbReference>
<comment type="caution">
    <text evidence="6">The sequence shown here is derived from an EMBL/GenBank/DDBJ whole genome shotgun (WGS) entry which is preliminary data.</text>
</comment>
<sequence>MWKKFILLSGLAVILSGCNLFGFNNDEEKISVAAPEALQATATIIDTKGNEIGHMEMTERDDGVQISLGVKGLSEGGHGFHIHEVGKCEKPTFESAGAHFNPTGKKHGTDNPAGPHLGDLPNITPEEDGNVQVELVAKDITLKPGKENSIIDEDGSAIVIHQHPDDYVTDPSGNSGDRIACGVITLKN</sequence>
<keyword evidence="3" id="KW-0862">Zinc</keyword>
<dbReference type="InterPro" id="IPR024134">
    <property type="entry name" value="SOD_Cu/Zn_/chaperone"/>
</dbReference>
<keyword evidence="7" id="KW-1185">Reference proteome</keyword>
<dbReference type="PROSITE" id="PS00332">
    <property type="entry name" value="SOD_CU_ZN_2"/>
    <property type="match status" value="1"/>
</dbReference>
<name>A0A494Z8Q5_9BACL</name>
<keyword evidence="4" id="KW-0732">Signal</keyword>
<dbReference type="Pfam" id="PF00080">
    <property type="entry name" value="Sod_Cu"/>
    <property type="match status" value="1"/>
</dbReference>
<dbReference type="CDD" id="cd00305">
    <property type="entry name" value="Cu-Zn_Superoxide_Dismutase"/>
    <property type="match status" value="1"/>
</dbReference>
<dbReference type="EMBL" id="RBZN01000006">
    <property type="protein sequence ID" value="RKQ19003.1"/>
    <property type="molecule type" value="Genomic_DNA"/>
</dbReference>
<evidence type="ECO:0000256" key="1">
    <source>
        <dbReference type="ARBA" id="ARBA00010457"/>
    </source>
</evidence>
<feature type="signal peptide" evidence="4">
    <location>
        <begin position="1"/>
        <end position="22"/>
    </location>
</feature>
<dbReference type="PROSITE" id="PS51257">
    <property type="entry name" value="PROKAR_LIPOPROTEIN"/>
    <property type="match status" value="1"/>
</dbReference>
<evidence type="ECO:0000256" key="2">
    <source>
        <dbReference type="ARBA" id="ARBA00024900"/>
    </source>
</evidence>
<organism evidence="6 7">
    <name type="scientific">Ureibacillus endophyticus</name>
    <dbReference type="NCBI Taxonomy" id="1978490"/>
    <lineage>
        <taxon>Bacteria</taxon>
        <taxon>Bacillati</taxon>
        <taxon>Bacillota</taxon>
        <taxon>Bacilli</taxon>
        <taxon>Bacillales</taxon>
        <taxon>Caryophanaceae</taxon>
        <taxon>Ureibacillus</taxon>
    </lineage>
</organism>
<dbReference type="EC" id="1.15.1.1" evidence="3"/>
<comment type="catalytic activity">
    <reaction evidence="3">
        <text>2 superoxide + 2 H(+) = H2O2 + O2</text>
        <dbReference type="Rhea" id="RHEA:20696"/>
        <dbReference type="ChEBI" id="CHEBI:15378"/>
        <dbReference type="ChEBI" id="CHEBI:15379"/>
        <dbReference type="ChEBI" id="CHEBI:16240"/>
        <dbReference type="ChEBI" id="CHEBI:18421"/>
        <dbReference type="EC" id="1.15.1.1"/>
    </reaction>
</comment>
<dbReference type="GO" id="GO:0004784">
    <property type="term" value="F:superoxide dismutase activity"/>
    <property type="evidence" value="ECO:0007669"/>
    <property type="project" value="UniProtKB-EC"/>
</dbReference>
<dbReference type="Gene3D" id="2.60.40.200">
    <property type="entry name" value="Superoxide dismutase, copper/zinc binding domain"/>
    <property type="match status" value="1"/>
</dbReference>
<dbReference type="InterPro" id="IPR036423">
    <property type="entry name" value="SOD-like_Cu/Zn_dom_sf"/>
</dbReference>
<dbReference type="Proteomes" id="UP000272238">
    <property type="component" value="Unassembled WGS sequence"/>
</dbReference>
<feature type="chain" id="PRO_5039707526" description="Superoxide dismutase [Cu-Zn]" evidence="4">
    <location>
        <begin position="23"/>
        <end position="188"/>
    </location>
</feature>
<feature type="domain" description="Superoxide dismutase copper/zinc binding" evidence="5">
    <location>
        <begin position="53"/>
        <end position="184"/>
    </location>
</feature>
<evidence type="ECO:0000313" key="6">
    <source>
        <dbReference type="EMBL" id="RKQ19003.1"/>
    </source>
</evidence>